<dbReference type="GO" id="GO:0004222">
    <property type="term" value="F:metalloendopeptidase activity"/>
    <property type="evidence" value="ECO:0007669"/>
    <property type="project" value="TreeGrafter"/>
</dbReference>
<feature type="signal peptide" evidence="2">
    <location>
        <begin position="1"/>
        <end position="20"/>
    </location>
</feature>
<dbReference type="PANTHER" id="PTHR21666">
    <property type="entry name" value="PEPTIDASE-RELATED"/>
    <property type="match status" value="1"/>
</dbReference>
<evidence type="ECO:0000259" key="3">
    <source>
        <dbReference type="Pfam" id="PF01551"/>
    </source>
</evidence>
<reference evidence="4 5" key="1">
    <citation type="submission" date="2013-10" db="EMBL/GenBank/DDBJ databases">
        <title>Salinisphaera orenii MK-B5 Genome Sequencing.</title>
        <authorList>
            <person name="Lai Q."/>
            <person name="Li C."/>
            <person name="Shao Z."/>
        </authorList>
    </citation>
    <scope>NUCLEOTIDE SEQUENCE [LARGE SCALE GENOMIC DNA]</scope>
    <source>
        <strain evidence="4 5">MK-B5</strain>
    </source>
</reference>
<dbReference type="InterPro" id="IPR016047">
    <property type="entry name" value="M23ase_b-sheet_dom"/>
</dbReference>
<dbReference type="RefSeq" id="WP_123632274.1">
    <property type="nucleotide sequence ID" value="NZ_AYKH01000043.1"/>
</dbReference>
<accession>A0A423PFE9</accession>
<dbReference type="AlphaFoldDB" id="A0A423PFE9"/>
<dbReference type="FunFam" id="2.70.70.10:FF:000003">
    <property type="entry name" value="Murein hydrolase activator EnvC"/>
    <property type="match status" value="1"/>
</dbReference>
<feature type="coiled-coil region" evidence="1">
    <location>
        <begin position="159"/>
        <end position="186"/>
    </location>
</feature>
<dbReference type="Gene3D" id="6.10.250.3150">
    <property type="match status" value="1"/>
</dbReference>
<evidence type="ECO:0000256" key="1">
    <source>
        <dbReference type="SAM" id="Coils"/>
    </source>
</evidence>
<dbReference type="PANTHER" id="PTHR21666:SF270">
    <property type="entry name" value="MUREIN HYDROLASE ACTIVATOR ENVC"/>
    <property type="match status" value="1"/>
</dbReference>
<dbReference type="SUPFAM" id="SSF51261">
    <property type="entry name" value="Duplicated hybrid motif"/>
    <property type="match status" value="1"/>
</dbReference>
<feature type="coiled-coil region" evidence="1">
    <location>
        <begin position="215"/>
        <end position="242"/>
    </location>
</feature>
<dbReference type="Gene3D" id="2.70.70.10">
    <property type="entry name" value="Glucose Permease (Domain IIA)"/>
    <property type="match status" value="1"/>
</dbReference>
<keyword evidence="5" id="KW-1185">Reference proteome</keyword>
<dbReference type="CDD" id="cd12797">
    <property type="entry name" value="M23_peptidase"/>
    <property type="match status" value="1"/>
</dbReference>
<dbReference type="Pfam" id="PF01551">
    <property type="entry name" value="Peptidase_M23"/>
    <property type="match status" value="1"/>
</dbReference>
<dbReference type="EMBL" id="AYKH01000043">
    <property type="protein sequence ID" value="ROO24310.1"/>
    <property type="molecule type" value="Genomic_DNA"/>
</dbReference>
<sequence>MRVFRSFGVALLAATLTVSATGSAQSDRSEQARAELDALRDRIDAVRQHIAADKSQRGDLANALNQAEADISAAQKRLRTLDDAIAAHRDRIDSLTARRDAERDDLGDKLDVLRDQVRAAYSSGRMNRMRLLLSGESPEKLGRMLVYFEYFAGAQTEQVHALQDTLADLAVRQRALEQEQDALAERRADRAETLSRLEANQAERREAIAALDSQLSSRQANLENLRIDAQRLEDLLGSLQSELSALPPVDEGTPFAELKGRMRPPVDGRVLARFGTTKAGGPLKWQGQWRAAPEGTAVRAVAGGRVVYVGYMHRYGLIVILDHGNNYYTLYGHAESTYVEVGDNVQRGQAVAKAGRSGGHRRSGAYFEIRRGSTPVNPSQWLSG</sequence>
<keyword evidence="2" id="KW-0732">Signal</keyword>
<dbReference type="InterPro" id="IPR050570">
    <property type="entry name" value="Cell_wall_metabolism_enzyme"/>
</dbReference>
<feature type="domain" description="M23ase beta-sheet core" evidence="3">
    <location>
        <begin position="285"/>
        <end position="378"/>
    </location>
</feature>
<feature type="coiled-coil region" evidence="1">
    <location>
        <begin position="29"/>
        <end position="105"/>
    </location>
</feature>
<evidence type="ECO:0000313" key="4">
    <source>
        <dbReference type="EMBL" id="ROO24310.1"/>
    </source>
</evidence>
<gene>
    <name evidence="4" type="ORF">SAOR_15865</name>
</gene>
<name>A0A423PFE9_9GAMM</name>
<comment type="caution">
    <text evidence="4">The sequence shown here is derived from an EMBL/GenBank/DDBJ whole genome shotgun (WGS) entry which is preliminary data.</text>
</comment>
<organism evidence="4 5">
    <name type="scientific">Salinisphaera orenii MK-B5</name>
    <dbReference type="NCBI Taxonomy" id="856730"/>
    <lineage>
        <taxon>Bacteria</taxon>
        <taxon>Pseudomonadati</taxon>
        <taxon>Pseudomonadota</taxon>
        <taxon>Gammaproteobacteria</taxon>
        <taxon>Salinisphaerales</taxon>
        <taxon>Salinisphaeraceae</taxon>
        <taxon>Salinisphaera</taxon>
    </lineage>
</organism>
<dbReference type="InterPro" id="IPR011055">
    <property type="entry name" value="Dup_hybrid_motif"/>
</dbReference>
<dbReference type="Proteomes" id="UP000283993">
    <property type="component" value="Unassembled WGS sequence"/>
</dbReference>
<evidence type="ECO:0000313" key="5">
    <source>
        <dbReference type="Proteomes" id="UP000283993"/>
    </source>
</evidence>
<evidence type="ECO:0000256" key="2">
    <source>
        <dbReference type="SAM" id="SignalP"/>
    </source>
</evidence>
<feature type="chain" id="PRO_5019522734" description="M23ase beta-sheet core domain-containing protein" evidence="2">
    <location>
        <begin position="21"/>
        <end position="384"/>
    </location>
</feature>
<keyword evidence="1" id="KW-0175">Coiled coil</keyword>
<protein>
    <recommendedName>
        <fullName evidence="3">M23ase beta-sheet core domain-containing protein</fullName>
    </recommendedName>
</protein>
<proteinExistence type="predicted"/>